<protein>
    <recommendedName>
        <fullName evidence="5">Carbohydrate-binding family V/XII</fullName>
    </recommendedName>
</protein>
<feature type="region of interest" description="Disordered" evidence="1">
    <location>
        <begin position="561"/>
        <end position="642"/>
    </location>
</feature>
<feature type="compositionally biased region" description="Polar residues" evidence="1">
    <location>
        <begin position="603"/>
        <end position="613"/>
    </location>
</feature>
<dbReference type="AlphaFoldDB" id="A0A9X3J636"/>
<reference evidence="3" key="1">
    <citation type="submission" date="2022-11" db="EMBL/GenBank/DDBJ databases">
        <title>Marilongibacter aestuarii gen. nov., sp. nov., isolated from tidal flat sediment.</title>
        <authorList>
            <person name="Jiayan W."/>
        </authorList>
    </citation>
    <scope>NUCLEOTIDE SEQUENCE</scope>
    <source>
        <strain evidence="3">Z1-6</strain>
    </source>
</reference>
<evidence type="ECO:0000313" key="4">
    <source>
        <dbReference type="Proteomes" id="UP001145087"/>
    </source>
</evidence>
<evidence type="ECO:0000256" key="1">
    <source>
        <dbReference type="SAM" id="MobiDB-lite"/>
    </source>
</evidence>
<dbReference type="EMBL" id="JAPOHD010000017">
    <property type="protein sequence ID" value="MCY1720552.1"/>
    <property type="molecule type" value="Genomic_DNA"/>
</dbReference>
<feature type="compositionally biased region" description="Low complexity" evidence="1">
    <location>
        <begin position="617"/>
        <end position="642"/>
    </location>
</feature>
<feature type="signal peptide" evidence="2">
    <location>
        <begin position="1"/>
        <end position="24"/>
    </location>
</feature>
<proteinExistence type="predicted"/>
<accession>A0A9X3J636</accession>
<dbReference type="Proteomes" id="UP001145087">
    <property type="component" value="Unassembled WGS sequence"/>
</dbReference>
<evidence type="ECO:0000256" key="2">
    <source>
        <dbReference type="SAM" id="SignalP"/>
    </source>
</evidence>
<feature type="chain" id="PRO_5040747864" description="Carbohydrate-binding family V/XII" evidence="2">
    <location>
        <begin position="25"/>
        <end position="642"/>
    </location>
</feature>
<keyword evidence="4" id="KW-1185">Reference proteome</keyword>
<dbReference type="RefSeq" id="WP_343332884.1">
    <property type="nucleotide sequence ID" value="NZ_JAPOHD010000017.1"/>
</dbReference>
<evidence type="ECO:0008006" key="5">
    <source>
        <dbReference type="Google" id="ProtNLM"/>
    </source>
</evidence>
<feature type="compositionally biased region" description="Low complexity" evidence="1">
    <location>
        <begin position="589"/>
        <end position="602"/>
    </location>
</feature>
<evidence type="ECO:0000313" key="3">
    <source>
        <dbReference type="EMBL" id="MCY1720552.1"/>
    </source>
</evidence>
<name>A0A9X3J636_9BACT</name>
<organism evidence="3 4">
    <name type="scientific">Draconibacterium aestuarii</name>
    <dbReference type="NCBI Taxonomy" id="2998507"/>
    <lineage>
        <taxon>Bacteria</taxon>
        <taxon>Pseudomonadati</taxon>
        <taxon>Bacteroidota</taxon>
        <taxon>Bacteroidia</taxon>
        <taxon>Marinilabiliales</taxon>
        <taxon>Prolixibacteraceae</taxon>
        <taxon>Draconibacterium</taxon>
    </lineage>
</organism>
<gene>
    <name evidence="3" type="ORF">OU798_09380</name>
</gene>
<keyword evidence="2" id="KW-0732">Signal</keyword>
<comment type="caution">
    <text evidence="3">The sequence shown here is derived from an EMBL/GenBank/DDBJ whole genome shotgun (WGS) entry which is preliminary data.</text>
</comment>
<sequence length="642" mass="73391">MKAILGTILVVMLSLGVNASPTFAAERELNSPEQEFTVEILNVSPEFKAGENGTIEMNSAFVTKQNGSSDELFGSFWAEFEYGEGSSDNVYKTKNWHITDIRLAEELSAKEIAQIKVAFYEEMENLFDEIPRSNIDRILNSLDNYATAGLNTEAPRIIYTNQPSALILIDGQPYYEGLNKRYSKISNTGVFMVKDNKKDDYYMYGGGLWFTSGNALNGWEYTPDVPNRINNVMRKHARELYNNMQDEQFQAQIVPEIIITTEPAELIATDGSPKMVLIANTKLGYVENTDADLFRDLNTNKYYSLFSGRWFSSDRLEAGWQYVAPDALPADLAKIPEDHDKSNVLVSVPGTKAAENAVKDAQIPYVQQIDISTVLDTRVDYNGEPEFVQIDGTELRYAVNTSSPVLMWNDTYYLVEEAVWYNSTTPYGPWQVAQQRPEGVENIPADNPLFNVKYVYVYKQTDRVVYTGFTSGYTGSYVYGPTVVFGTGFHYHGWYNHFYYHHPMTYGYGFFYDPFYGWVPVYSPWFRSSFYWHWNWHYWYGYRPPYYPPIYNRPPRIEHYSNRPTSGVRPTQPIERPGRPSVSPDRPTTRPTQPTTRPSQPSVRPTQPATRPSQPIARPVQPSVRPVQPAARPAAAPAQMRR</sequence>